<evidence type="ECO:0000256" key="4">
    <source>
        <dbReference type="ARBA" id="ARBA00022544"/>
    </source>
</evidence>
<feature type="transmembrane region" description="Helical" evidence="8">
    <location>
        <begin position="110"/>
        <end position="130"/>
    </location>
</feature>
<dbReference type="STRING" id="1121305.CLCOL_18100"/>
<comment type="caution">
    <text evidence="9">The sequence shown here is derived from an EMBL/GenBank/DDBJ whole genome shotgun (WGS) entry which is preliminary data.</text>
</comment>
<evidence type="ECO:0000256" key="8">
    <source>
        <dbReference type="SAM" id="Phobius"/>
    </source>
</evidence>
<feature type="transmembrane region" description="Helical" evidence="8">
    <location>
        <begin position="330"/>
        <end position="352"/>
    </location>
</feature>
<feature type="transmembrane region" description="Helical" evidence="8">
    <location>
        <begin position="266"/>
        <end position="288"/>
    </location>
</feature>
<keyword evidence="5 8" id="KW-0812">Transmembrane</keyword>
<keyword evidence="7 8" id="KW-0472">Membrane</keyword>
<evidence type="ECO:0000256" key="3">
    <source>
        <dbReference type="ARBA" id="ARBA00022448"/>
    </source>
</evidence>
<evidence type="ECO:0000256" key="7">
    <source>
        <dbReference type="ARBA" id="ARBA00023136"/>
    </source>
</evidence>
<feature type="transmembrane region" description="Helical" evidence="8">
    <location>
        <begin position="7"/>
        <end position="24"/>
    </location>
</feature>
<organism evidence="9 10">
    <name type="scientific">Clostridium colicanis DSM 13634</name>
    <dbReference type="NCBI Taxonomy" id="1121305"/>
    <lineage>
        <taxon>Bacteria</taxon>
        <taxon>Bacillati</taxon>
        <taxon>Bacillota</taxon>
        <taxon>Clostridia</taxon>
        <taxon>Eubacteriales</taxon>
        <taxon>Clostridiaceae</taxon>
        <taxon>Clostridium</taxon>
    </lineage>
</organism>
<dbReference type="GO" id="GO:0009847">
    <property type="term" value="P:spore germination"/>
    <property type="evidence" value="ECO:0007669"/>
    <property type="project" value="InterPro"/>
</dbReference>
<evidence type="ECO:0000313" key="10">
    <source>
        <dbReference type="Proteomes" id="UP000075374"/>
    </source>
</evidence>
<feature type="transmembrane region" description="Helical" evidence="8">
    <location>
        <begin position="137"/>
        <end position="160"/>
    </location>
</feature>
<evidence type="ECO:0000256" key="1">
    <source>
        <dbReference type="ARBA" id="ARBA00004141"/>
    </source>
</evidence>
<feature type="transmembrane region" description="Helical" evidence="8">
    <location>
        <begin position="36"/>
        <end position="59"/>
    </location>
</feature>
<keyword evidence="3" id="KW-0813">Transport</keyword>
<feature type="transmembrane region" description="Helical" evidence="8">
    <location>
        <begin position="213"/>
        <end position="238"/>
    </location>
</feature>
<evidence type="ECO:0000256" key="2">
    <source>
        <dbReference type="ARBA" id="ARBA00007998"/>
    </source>
</evidence>
<dbReference type="NCBIfam" id="TIGR00912">
    <property type="entry name" value="2A0309"/>
    <property type="match status" value="1"/>
</dbReference>
<dbReference type="GO" id="GO:0016020">
    <property type="term" value="C:membrane"/>
    <property type="evidence" value="ECO:0007669"/>
    <property type="project" value="UniProtKB-SubCell"/>
</dbReference>
<keyword evidence="10" id="KW-1185">Reference proteome</keyword>
<keyword evidence="4" id="KW-0309">Germination</keyword>
<evidence type="ECO:0000313" key="9">
    <source>
        <dbReference type="EMBL" id="KYH28549.1"/>
    </source>
</evidence>
<name>A0A151ALN4_9CLOT</name>
<sequence length="414" mass="47766">MDKLNSRHLIFIILGTCIVSYKTYPNIIVQCGRRDSWIAVSIASIFLILYAIYTLRIFIKTKCYDLYNIYTSALGKNLGSIFYILFIFTLFLTLVESASVEANSMHQNMILETPTWFILLLFIITTAYCVKKGLRPLIITTIAGMFFVMLAGTNLGILTQKYKDNKYLYPILQWGFDKNMIIATLRSLALYGPISILFPYLNNIVDKHRIIKTSLVGILIVVQMQIYSLIGVVTTFGYKKALTIYYPKLIQTQLVSHFDFLEAGELFVMLQIVGGWFIKYILTFYAFLKLIEIFYNKKKSTAILVISILVFILSHFTSKNGFLMLKLLVIYNYIVLINFIIIPAIIFTIYSARVSNNESNKYESQDKYSKKENLEDAKVLKSKTNLNSEKSLTVYNDKYLLPQTIEKQKNKMLN</sequence>
<dbReference type="Proteomes" id="UP000075374">
    <property type="component" value="Unassembled WGS sequence"/>
</dbReference>
<dbReference type="PANTHER" id="PTHR34975">
    <property type="entry name" value="SPORE GERMINATION PROTEIN A2"/>
    <property type="match status" value="1"/>
</dbReference>
<feature type="transmembrane region" description="Helical" evidence="8">
    <location>
        <begin position="80"/>
        <end position="98"/>
    </location>
</feature>
<feature type="transmembrane region" description="Helical" evidence="8">
    <location>
        <begin position="180"/>
        <end position="201"/>
    </location>
</feature>
<comment type="subcellular location">
    <subcellularLocation>
        <location evidence="1">Membrane</location>
        <topology evidence="1">Multi-pass membrane protein</topology>
    </subcellularLocation>
</comment>
<dbReference type="Pfam" id="PF03845">
    <property type="entry name" value="Spore_permease"/>
    <property type="match status" value="1"/>
</dbReference>
<dbReference type="InterPro" id="IPR004761">
    <property type="entry name" value="Spore_GerAB"/>
</dbReference>
<reference evidence="9 10" key="1">
    <citation type="submission" date="2016-02" db="EMBL/GenBank/DDBJ databases">
        <title>Genome sequence of Clostridium colicanis DSM 13634.</title>
        <authorList>
            <person name="Poehlein A."/>
            <person name="Daniel R."/>
        </authorList>
    </citation>
    <scope>NUCLEOTIDE SEQUENCE [LARGE SCALE GENOMIC DNA]</scope>
    <source>
        <strain evidence="9 10">DSM 13634</strain>
    </source>
</reference>
<dbReference type="PATRIC" id="fig|1121305.3.peg.1812"/>
<dbReference type="AlphaFoldDB" id="A0A151ALN4"/>
<evidence type="ECO:0000256" key="6">
    <source>
        <dbReference type="ARBA" id="ARBA00022989"/>
    </source>
</evidence>
<dbReference type="EMBL" id="LTBB01000009">
    <property type="protein sequence ID" value="KYH28549.1"/>
    <property type="molecule type" value="Genomic_DNA"/>
</dbReference>
<dbReference type="RefSeq" id="WP_061858643.1">
    <property type="nucleotide sequence ID" value="NZ_LTBB01000009.1"/>
</dbReference>
<keyword evidence="6 8" id="KW-1133">Transmembrane helix</keyword>
<comment type="similarity">
    <text evidence="2">Belongs to the amino acid-polyamine-organocation (APC) superfamily. Spore germination protein (SGP) (TC 2.A.3.9) family.</text>
</comment>
<evidence type="ECO:0000256" key="5">
    <source>
        <dbReference type="ARBA" id="ARBA00022692"/>
    </source>
</evidence>
<dbReference type="PANTHER" id="PTHR34975:SF2">
    <property type="entry name" value="SPORE GERMINATION PROTEIN A2"/>
    <property type="match status" value="1"/>
</dbReference>
<proteinExistence type="inferred from homology"/>
<accession>A0A151ALN4</accession>
<feature type="transmembrane region" description="Helical" evidence="8">
    <location>
        <begin position="300"/>
        <end position="318"/>
    </location>
</feature>
<protein>
    <submittedName>
        <fullName evidence="9">Spore germination protein</fullName>
    </submittedName>
</protein>
<gene>
    <name evidence="9" type="ORF">CLCOL_18100</name>
</gene>